<sequence length="103" mass="12304">MNELKSLNAIFDGKLFRIPDYQRGYAWQQKQLTDFWNDLLNLPNDGRAHYTKEWTGRAIYERSQELLRFLSTRWNCKLSEEQIKELAFVSFVEDERQVPSALS</sequence>
<proteinExistence type="predicted"/>
<protein>
    <recommendedName>
        <fullName evidence="1">GmrSD restriction endonucleases N-terminal domain-containing protein</fullName>
    </recommendedName>
</protein>
<keyword evidence="3" id="KW-1185">Reference proteome</keyword>
<name>A0A328UKR9_9FIRM</name>
<dbReference type="PANTHER" id="PTHR35149:SF2">
    <property type="entry name" value="DUF262 DOMAIN-CONTAINING PROTEIN"/>
    <property type="match status" value="1"/>
</dbReference>
<dbReference type="PANTHER" id="PTHR35149">
    <property type="entry name" value="SLL5132 PROTEIN"/>
    <property type="match status" value="1"/>
</dbReference>
<accession>A0A328UKR9</accession>
<gene>
    <name evidence="2" type="ORF">DPQ25_04685</name>
</gene>
<dbReference type="Proteomes" id="UP000249377">
    <property type="component" value="Unassembled WGS sequence"/>
</dbReference>
<comment type="caution">
    <text evidence="2">The sequence shown here is derived from an EMBL/GenBank/DDBJ whole genome shotgun (WGS) entry which is preliminary data.</text>
</comment>
<dbReference type="RefSeq" id="WP_112331974.1">
    <property type="nucleotide sequence ID" value="NZ_JADPHD010000004.1"/>
</dbReference>
<dbReference type="EMBL" id="QLYR01000001">
    <property type="protein sequence ID" value="RAQ30780.1"/>
    <property type="molecule type" value="Genomic_DNA"/>
</dbReference>
<dbReference type="Pfam" id="PF03235">
    <property type="entry name" value="GmrSD_N"/>
    <property type="match status" value="1"/>
</dbReference>
<feature type="domain" description="GmrSD restriction endonucleases N-terminal" evidence="1">
    <location>
        <begin position="10"/>
        <end position="46"/>
    </location>
</feature>
<evidence type="ECO:0000259" key="1">
    <source>
        <dbReference type="Pfam" id="PF03235"/>
    </source>
</evidence>
<organism evidence="2 3">
    <name type="scientific">Hydrogeniiclostridium mannosilyticum</name>
    <dbReference type="NCBI Taxonomy" id="2764322"/>
    <lineage>
        <taxon>Bacteria</taxon>
        <taxon>Bacillati</taxon>
        <taxon>Bacillota</taxon>
        <taxon>Clostridia</taxon>
        <taxon>Eubacteriales</taxon>
        <taxon>Acutalibacteraceae</taxon>
        <taxon>Hydrogeniiclostridium</taxon>
    </lineage>
</organism>
<dbReference type="InterPro" id="IPR004919">
    <property type="entry name" value="GmrSD_N"/>
</dbReference>
<evidence type="ECO:0000313" key="3">
    <source>
        <dbReference type="Proteomes" id="UP000249377"/>
    </source>
</evidence>
<reference evidence="2 3" key="1">
    <citation type="submission" date="2018-06" db="EMBL/GenBank/DDBJ databases">
        <title>Noncontiguous genome sequence of Ruminococcaceae bacterium ASD2818.</title>
        <authorList>
            <person name="Chaplin A.V."/>
            <person name="Sokolova S.R."/>
            <person name="Kochetkova T.O."/>
            <person name="Goltsov A.Y."/>
            <person name="Trofimov D.Y."/>
            <person name="Efimov B.A."/>
        </authorList>
    </citation>
    <scope>NUCLEOTIDE SEQUENCE [LARGE SCALE GENOMIC DNA]</scope>
    <source>
        <strain evidence="2 3">ASD2818</strain>
    </source>
</reference>
<dbReference type="AlphaFoldDB" id="A0A328UKR9"/>
<evidence type="ECO:0000313" key="2">
    <source>
        <dbReference type="EMBL" id="RAQ30780.1"/>
    </source>
</evidence>